<organism evidence="3 4">
    <name type="scientific">Poecilia mexicana</name>
    <dbReference type="NCBI Taxonomy" id="48701"/>
    <lineage>
        <taxon>Eukaryota</taxon>
        <taxon>Metazoa</taxon>
        <taxon>Chordata</taxon>
        <taxon>Craniata</taxon>
        <taxon>Vertebrata</taxon>
        <taxon>Euteleostomi</taxon>
        <taxon>Actinopterygii</taxon>
        <taxon>Neopterygii</taxon>
        <taxon>Teleostei</taxon>
        <taxon>Neoteleostei</taxon>
        <taxon>Acanthomorphata</taxon>
        <taxon>Ovalentaria</taxon>
        <taxon>Atherinomorphae</taxon>
        <taxon>Cyprinodontiformes</taxon>
        <taxon>Poeciliidae</taxon>
        <taxon>Poeciliinae</taxon>
        <taxon>Poecilia</taxon>
    </lineage>
</organism>
<proteinExistence type="predicted"/>
<dbReference type="InterPro" id="IPR011162">
    <property type="entry name" value="MHC_I/II-like_Ag-recog"/>
</dbReference>
<dbReference type="Proteomes" id="UP000261480">
    <property type="component" value="Unplaced"/>
</dbReference>
<accession>A0A3B3WLN6</accession>
<name>A0A3B3WLN6_9TELE</name>
<evidence type="ECO:0000259" key="2">
    <source>
        <dbReference type="SMART" id="SM00921"/>
    </source>
</evidence>
<reference evidence="3" key="1">
    <citation type="submission" date="2025-08" db="UniProtKB">
        <authorList>
            <consortium name="Ensembl"/>
        </authorList>
    </citation>
    <scope>IDENTIFICATION</scope>
</reference>
<protein>
    <recommendedName>
        <fullName evidence="2">MHC class II beta chain N-terminal domain-containing protein</fullName>
    </recommendedName>
</protein>
<dbReference type="Pfam" id="PF00969">
    <property type="entry name" value="MHC_II_beta"/>
    <property type="match status" value="1"/>
</dbReference>
<keyword evidence="1" id="KW-0325">Glycoprotein</keyword>
<dbReference type="GO" id="GO:0042613">
    <property type="term" value="C:MHC class II protein complex"/>
    <property type="evidence" value="ECO:0007669"/>
    <property type="project" value="InterPro"/>
</dbReference>
<dbReference type="GO" id="GO:0019882">
    <property type="term" value="P:antigen processing and presentation"/>
    <property type="evidence" value="ECO:0007669"/>
    <property type="project" value="InterPro"/>
</dbReference>
<feature type="domain" description="MHC class II beta chain N-terminal" evidence="2">
    <location>
        <begin position="8"/>
        <end position="78"/>
    </location>
</feature>
<dbReference type="InterPro" id="IPR000353">
    <property type="entry name" value="MHC_II_b_N"/>
</dbReference>
<dbReference type="GO" id="GO:0006955">
    <property type="term" value="P:immune response"/>
    <property type="evidence" value="ECO:0007669"/>
    <property type="project" value="InterPro"/>
</dbReference>
<dbReference type="InterPro" id="IPR014745">
    <property type="entry name" value="MHC_II_a/b_N"/>
</dbReference>
<dbReference type="Ensembl" id="ENSPMET00000010538.1">
    <property type="protein sequence ID" value="ENSPMEP00000003632.1"/>
    <property type="gene ID" value="ENSPMEG00000004799.1"/>
</dbReference>
<evidence type="ECO:0000313" key="3">
    <source>
        <dbReference type="Ensembl" id="ENSPMEP00000003632.1"/>
    </source>
</evidence>
<dbReference type="AlphaFoldDB" id="A0A3B3WLN6"/>
<evidence type="ECO:0000313" key="4">
    <source>
        <dbReference type="Proteomes" id="UP000261480"/>
    </source>
</evidence>
<dbReference type="STRING" id="48701.ENSPMEP00000003632"/>
<dbReference type="Gene3D" id="3.10.320.10">
    <property type="entry name" value="Class II Histocompatibility Antigen, M Beta Chain, Chain B, domain 1"/>
    <property type="match status" value="1"/>
</dbReference>
<dbReference type="SMART" id="SM00921">
    <property type="entry name" value="MHC_II_beta"/>
    <property type="match status" value="1"/>
</dbReference>
<dbReference type="SUPFAM" id="SSF54452">
    <property type="entry name" value="MHC antigen-recognition domain"/>
    <property type="match status" value="1"/>
</dbReference>
<sequence length="101" mass="11643">INIINDLIINNPKDIEFIRSQFYNKLEIFRFSSSLGKFVGYTEYGVKQAEYFNKDTSYIAGLKADKERYCLNNVGNDYRNMLTKSGDKCNNLVSFPPSSFS</sequence>
<keyword evidence="4" id="KW-1185">Reference proteome</keyword>
<reference evidence="3" key="2">
    <citation type="submission" date="2025-09" db="UniProtKB">
        <authorList>
            <consortium name="Ensembl"/>
        </authorList>
    </citation>
    <scope>IDENTIFICATION</scope>
</reference>
<evidence type="ECO:0000256" key="1">
    <source>
        <dbReference type="ARBA" id="ARBA00023180"/>
    </source>
</evidence>